<protein>
    <submittedName>
        <fullName evidence="8">Serine protease 52</fullName>
    </submittedName>
</protein>
<dbReference type="SUPFAM" id="SSF50494">
    <property type="entry name" value="Trypsin-like serine proteases"/>
    <property type="match status" value="1"/>
</dbReference>
<evidence type="ECO:0000256" key="3">
    <source>
        <dbReference type="ARBA" id="ARBA00022825"/>
    </source>
</evidence>
<keyword evidence="4" id="KW-1015">Disulfide bond</keyword>
<dbReference type="Gene3D" id="2.40.10.10">
    <property type="entry name" value="Trypsin-like serine proteases"/>
    <property type="match status" value="1"/>
</dbReference>
<dbReference type="FunFam" id="2.40.10.10:FF:000003">
    <property type="entry name" value="Transmembrane serine protease 3"/>
    <property type="match status" value="1"/>
</dbReference>
<keyword evidence="9" id="KW-1185">Reference proteome</keyword>
<dbReference type="PRINTS" id="PR00722">
    <property type="entry name" value="CHYMOTRYPSIN"/>
</dbReference>
<dbReference type="AlphaFoldDB" id="A0A8C5NXM2"/>
<dbReference type="InterPro" id="IPR033116">
    <property type="entry name" value="TRYPSIN_SER"/>
</dbReference>
<reference evidence="8" key="1">
    <citation type="submission" date="2025-08" db="UniProtKB">
        <authorList>
            <consortium name="Ensembl"/>
        </authorList>
    </citation>
    <scope>IDENTIFICATION</scope>
</reference>
<gene>
    <name evidence="8" type="primary">LOC101607322</name>
</gene>
<evidence type="ECO:0000259" key="7">
    <source>
        <dbReference type="PROSITE" id="PS50240"/>
    </source>
</evidence>
<dbReference type="InterPro" id="IPR009003">
    <property type="entry name" value="Peptidase_S1_PA"/>
</dbReference>
<keyword evidence="3 5" id="KW-0720">Serine protease</keyword>
<dbReference type="Proteomes" id="UP000694385">
    <property type="component" value="Unassembled WGS sequence"/>
</dbReference>
<evidence type="ECO:0000256" key="2">
    <source>
        <dbReference type="ARBA" id="ARBA00022801"/>
    </source>
</evidence>
<evidence type="ECO:0000256" key="5">
    <source>
        <dbReference type="RuleBase" id="RU363034"/>
    </source>
</evidence>
<keyword evidence="6" id="KW-1133">Transmembrane helix</keyword>
<sequence length="288" mass="32786">GNCVSLKWFLCGQRISHKSEEITISGIIGGEAADIRDFPWQVGIFMEGNHICGGTILSEWWILTASHCFSKNTNKSSFKIVYGEDDLDTKNLNNVDVDKLIMHPYYDDWILDNDIALILLKSPLQFGTNRLPICLSEVSDIQGWSNCWVTGWGQSMNTTQKLQKLNLELFTWTKCFQILPFFTKNMLCAGHPESGKDACQGDSGSPLVCNKRKNNLTWYQVGIVSWGVECGKKEYPGVYTKVSRYLRWISKETTKAGRPYMYEADAGYCLLFSVWAILFLYFVMLLLT</sequence>
<dbReference type="InterPro" id="IPR001254">
    <property type="entry name" value="Trypsin_dom"/>
</dbReference>
<keyword evidence="6" id="KW-0472">Membrane</keyword>
<feature type="domain" description="Peptidase S1" evidence="7">
    <location>
        <begin position="27"/>
        <end position="254"/>
    </location>
</feature>
<dbReference type="PROSITE" id="PS00135">
    <property type="entry name" value="TRYPSIN_SER"/>
    <property type="match status" value="1"/>
</dbReference>
<dbReference type="GO" id="GO:0004252">
    <property type="term" value="F:serine-type endopeptidase activity"/>
    <property type="evidence" value="ECO:0007669"/>
    <property type="project" value="InterPro"/>
</dbReference>
<keyword evidence="2 5" id="KW-0378">Hydrolase</keyword>
<dbReference type="PROSITE" id="PS50240">
    <property type="entry name" value="TRYPSIN_DOM"/>
    <property type="match status" value="1"/>
</dbReference>
<evidence type="ECO:0000256" key="6">
    <source>
        <dbReference type="SAM" id="Phobius"/>
    </source>
</evidence>
<reference evidence="8" key="2">
    <citation type="submission" date="2025-09" db="UniProtKB">
        <authorList>
            <consortium name="Ensembl"/>
        </authorList>
    </citation>
    <scope>IDENTIFICATION</scope>
</reference>
<dbReference type="InterPro" id="IPR001314">
    <property type="entry name" value="Peptidase_S1A"/>
</dbReference>
<feature type="transmembrane region" description="Helical" evidence="6">
    <location>
        <begin position="268"/>
        <end position="287"/>
    </location>
</feature>
<evidence type="ECO:0000313" key="8">
    <source>
        <dbReference type="Ensembl" id="ENSJJAP00000007109.1"/>
    </source>
</evidence>
<organism evidence="8 9">
    <name type="scientific">Jaculus jaculus</name>
    <name type="common">Lesser Egyptian jerboa</name>
    <dbReference type="NCBI Taxonomy" id="51337"/>
    <lineage>
        <taxon>Eukaryota</taxon>
        <taxon>Metazoa</taxon>
        <taxon>Chordata</taxon>
        <taxon>Craniata</taxon>
        <taxon>Vertebrata</taxon>
        <taxon>Euteleostomi</taxon>
        <taxon>Mammalia</taxon>
        <taxon>Eutheria</taxon>
        <taxon>Euarchontoglires</taxon>
        <taxon>Glires</taxon>
        <taxon>Rodentia</taxon>
        <taxon>Myomorpha</taxon>
        <taxon>Dipodoidea</taxon>
        <taxon>Dipodidae</taxon>
        <taxon>Dipodinae</taxon>
        <taxon>Jaculus</taxon>
    </lineage>
</organism>
<accession>A0A8C5NXM2</accession>
<proteinExistence type="predicted"/>
<dbReference type="InterPro" id="IPR043504">
    <property type="entry name" value="Peptidase_S1_PA_chymotrypsin"/>
</dbReference>
<dbReference type="GO" id="GO:0006508">
    <property type="term" value="P:proteolysis"/>
    <property type="evidence" value="ECO:0007669"/>
    <property type="project" value="UniProtKB-KW"/>
</dbReference>
<dbReference type="PANTHER" id="PTHR24253:SF8">
    <property type="entry name" value="SERINE PROTEASE 52"/>
    <property type="match status" value="1"/>
</dbReference>
<dbReference type="Pfam" id="PF00089">
    <property type="entry name" value="Trypsin"/>
    <property type="match status" value="1"/>
</dbReference>
<dbReference type="PANTHER" id="PTHR24253">
    <property type="entry name" value="TRANSMEMBRANE PROTEASE SERINE"/>
    <property type="match status" value="1"/>
</dbReference>
<dbReference type="InterPro" id="IPR018114">
    <property type="entry name" value="TRYPSIN_HIS"/>
</dbReference>
<keyword evidence="6" id="KW-0812">Transmembrane</keyword>
<dbReference type="Ensembl" id="ENSJJAT00000013511.1">
    <property type="protein sequence ID" value="ENSJJAP00000007109.1"/>
    <property type="gene ID" value="ENSJJAG00000011586.1"/>
</dbReference>
<dbReference type="SMART" id="SM00020">
    <property type="entry name" value="Tryp_SPc"/>
    <property type="match status" value="1"/>
</dbReference>
<evidence type="ECO:0000313" key="9">
    <source>
        <dbReference type="Proteomes" id="UP000694385"/>
    </source>
</evidence>
<evidence type="ECO:0000256" key="4">
    <source>
        <dbReference type="ARBA" id="ARBA00023157"/>
    </source>
</evidence>
<dbReference type="PROSITE" id="PS00134">
    <property type="entry name" value="TRYPSIN_HIS"/>
    <property type="match status" value="1"/>
</dbReference>
<dbReference type="CDD" id="cd00190">
    <property type="entry name" value="Tryp_SPc"/>
    <property type="match status" value="1"/>
</dbReference>
<name>A0A8C5NXM2_JACJA</name>
<dbReference type="OMA" id="ASHCFET"/>
<evidence type="ECO:0000256" key="1">
    <source>
        <dbReference type="ARBA" id="ARBA00022670"/>
    </source>
</evidence>
<dbReference type="GeneTree" id="ENSGT00940000154999"/>
<keyword evidence="1 5" id="KW-0645">Protease</keyword>